<dbReference type="Pfam" id="PF01171">
    <property type="entry name" value="ATP_bind_3"/>
    <property type="match status" value="1"/>
</dbReference>
<comment type="similarity">
    <text evidence="6">Belongs to the tRNA(Ile)-lysidine synthase family.</text>
</comment>
<keyword evidence="3 6" id="KW-0547">Nucleotide-binding</keyword>
<keyword evidence="6" id="KW-0963">Cytoplasm</keyword>
<evidence type="ECO:0000313" key="8">
    <source>
        <dbReference type="EMBL" id="QDU70296.1"/>
    </source>
</evidence>
<dbReference type="Gene3D" id="3.40.50.620">
    <property type="entry name" value="HUPs"/>
    <property type="match status" value="1"/>
</dbReference>
<dbReference type="InterPro" id="IPR012795">
    <property type="entry name" value="tRNA_Ile_lys_synt_N"/>
</dbReference>
<organism evidence="8 9">
    <name type="scientific">Mucisphaera calidilacus</name>
    <dbReference type="NCBI Taxonomy" id="2527982"/>
    <lineage>
        <taxon>Bacteria</taxon>
        <taxon>Pseudomonadati</taxon>
        <taxon>Planctomycetota</taxon>
        <taxon>Phycisphaerae</taxon>
        <taxon>Phycisphaerales</taxon>
        <taxon>Phycisphaeraceae</taxon>
        <taxon>Mucisphaera</taxon>
    </lineage>
</organism>
<dbReference type="PANTHER" id="PTHR43033">
    <property type="entry name" value="TRNA(ILE)-LYSIDINE SYNTHASE-RELATED"/>
    <property type="match status" value="1"/>
</dbReference>
<dbReference type="CDD" id="cd01992">
    <property type="entry name" value="TilS_N"/>
    <property type="match status" value="1"/>
</dbReference>
<dbReference type="GO" id="GO:0005524">
    <property type="term" value="F:ATP binding"/>
    <property type="evidence" value="ECO:0007669"/>
    <property type="project" value="UniProtKB-UniRule"/>
</dbReference>
<reference evidence="8 9" key="1">
    <citation type="submission" date="2019-02" db="EMBL/GenBank/DDBJ databases">
        <title>Deep-cultivation of Planctomycetes and their phenomic and genomic characterization uncovers novel biology.</title>
        <authorList>
            <person name="Wiegand S."/>
            <person name="Jogler M."/>
            <person name="Boedeker C."/>
            <person name="Pinto D."/>
            <person name="Vollmers J."/>
            <person name="Rivas-Marin E."/>
            <person name="Kohn T."/>
            <person name="Peeters S.H."/>
            <person name="Heuer A."/>
            <person name="Rast P."/>
            <person name="Oberbeckmann S."/>
            <person name="Bunk B."/>
            <person name="Jeske O."/>
            <person name="Meyerdierks A."/>
            <person name="Storesund J.E."/>
            <person name="Kallscheuer N."/>
            <person name="Luecker S."/>
            <person name="Lage O.M."/>
            <person name="Pohl T."/>
            <person name="Merkel B.J."/>
            <person name="Hornburger P."/>
            <person name="Mueller R.-W."/>
            <person name="Bruemmer F."/>
            <person name="Labrenz M."/>
            <person name="Spormann A.M."/>
            <person name="Op den Camp H."/>
            <person name="Overmann J."/>
            <person name="Amann R."/>
            <person name="Jetten M.S.M."/>
            <person name="Mascher T."/>
            <person name="Medema M.H."/>
            <person name="Devos D.P."/>
            <person name="Kaster A.-K."/>
            <person name="Ovreas L."/>
            <person name="Rohde M."/>
            <person name="Galperin M.Y."/>
            <person name="Jogler C."/>
        </authorList>
    </citation>
    <scope>NUCLEOTIDE SEQUENCE [LARGE SCALE GENOMIC DNA]</scope>
    <source>
        <strain evidence="8 9">Pan265</strain>
    </source>
</reference>
<evidence type="ECO:0000256" key="4">
    <source>
        <dbReference type="ARBA" id="ARBA00022840"/>
    </source>
</evidence>
<dbReference type="InterPro" id="IPR012094">
    <property type="entry name" value="tRNA_Ile_lys_synt"/>
</dbReference>
<evidence type="ECO:0000259" key="7">
    <source>
        <dbReference type="Pfam" id="PF01171"/>
    </source>
</evidence>
<proteinExistence type="inferred from homology"/>
<dbReference type="GO" id="GO:0032267">
    <property type="term" value="F:tRNA(Ile)-lysidine synthase activity"/>
    <property type="evidence" value="ECO:0007669"/>
    <property type="project" value="UniProtKB-EC"/>
</dbReference>
<accession>A0A518BTJ7</accession>
<evidence type="ECO:0000256" key="6">
    <source>
        <dbReference type="HAMAP-Rule" id="MF_01161"/>
    </source>
</evidence>
<protein>
    <recommendedName>
        <fullName evidence="6">tRNA(Ile)-lysidine synthase</fullName>
        <ecNumber evidence="6">6.3.4.19</ecNumber>
    </recommendedName>
    <alternativeName>
        <fullName evidence="6">tRNA(Ile)-2-lysyl-cytidine synthase</fullName>
    </alternativeName>
    <alternativeName>
        <fullName evidence="6">tRNA(Ile)-lysidine synthetase</fullName>
    </alternativeName>
</protein>
<dbReference type="KEGG" id="mcad:Pan265_01190"/>
<dbReference type="InterPro" id="IPR014729">
    <property type="entry name" value="Rossmann-like_a/b/a_fold"/>
</dbReference>
<dbReference type="InterPro" id="IPR011063">
    <property type="entry name" value="TilS/TtcA_N"/>
</dbReference>
<feature type="domain" description="tRNA(Ile)-lysidine/2-thiocytidine synthase N-terminal" evidence="7">
    <location>
        <begin position="28"/>
        <end position="211"/>
    </location>
</feature>
<comment type="catalytic activity">
    <reaction evidence="5 6">
        <text>cytidine(34) in tRNA(Ile2) + L-lysine + ATP = lysidine(34) in tRNA(Ile2) + AMP + diphosphate + H(+)</text>
        <dbReference type="Rhea" id="RHEA:43744"/>
        <dbReference type="Rhea" id="RHEA-COMP:10625"/>
        <dbReference type="Rhea" id="RHEA-COMP:10670"/>
        <dbReference type="ChEBI" id="CHEBI:15378"/>
        <dbReference type="ChEBI" id="CHEBI:30616"/>
        <dbReference type="ChEBI" id="CHEBI:32551"/>
        <dbReference type="ChEBI" id="CHEBI:33019"/>
        <dbReference type="ChEBI" id="CHEBI:82748"/>
        <dbReference type="ChEBI" id="CHEBI:83665"/>
        <dbReference type="ChEBI" id="CHEBI:456215"/>
        <dbReference type="EC" id="6.3.4.19"/>
    </reaction>
</comment>
<evidence type="ECO:0000313" key="9">
    <source>
        <dbReference type="Proteomes" id="UP000320386"/>
    </source>
</evidence>
<evidence type="ECO:0000256" key="1">
    <source>
        <dbReference type="ARBA" id="ARBA00022598"/>
    </source>
</evidence>
<comment type="domain">
    <text evidence="6">The N-terminal region contains the highly conserved SGGXDS motif, predicted to be a P-loop motif involved in ATP binding.</text>
</comment>
<dbReference type="PANTHER" id="PTHR43033:SF1">
    <property type="entry name" value="TRNA(ILE)-LYSIDINE SYNTHASE-RELATED"/>
    <property type="match status" value="1"/>
</dbReference>
<comment type="function">
    <text evidence="6">Ligates lysine onto the cytidine present at position 34 of the AUA codon-specific tRNA(Ile) that contains the anticodon CAU, in an ATP-dependent manner. Cytidine is converted to lysidine, thus changing the amino acid specificity of the tRNA from methionine to isoleucine.</text>
</comment>
<dbReference type="EMBL" id="CP036280">
    <property type="protein sequence ID" value="QDU70296.1"/>
    <property type="molecule type" value="Genomic_DNA"/>
</dbReference>
<dbReference type="Proteomes" id="UP000320386">
    <property type="component" value="Chromosome"/>
</dbReference>
<dbReference type="HAMAP" id="MF_01161">
    <property type="entry name" value="tRNA_Ile_lys_synt"/>
    <property type="match status" value="1"/>
</dbReference>
<feature type="binding site" evidence="6">
    <location>
        <begin position="33"/>
        <end position="38"/>
    </location>
    <ligand>
        <name>ATP</name>
        <dbReference type="ChEBI" id="CHEBI:30616"/>
    </ligand>
</feature>
<name>A0A518BTJ7_9BACT</name>
<comment type="subcellular location">
    <subcellularLocation>
        <location evidence="6">Cytoplasm</location>
    </subcellularLocation>
</comment>
<dbReference type="NCBIfam" id="TIGR02432">
    <property type="entry name" value="lysidine_TilS_N"/>
    <property type="match status" value="1"/>
</dbReference>
<evidence type="ECO:0000256" key="3">
    <source>
        <dbReference type="ARBA" id="ARBA00022741"/>
    </source>
</evidence>
<keyword evidence="1 6" id="KW-0436">Ligase</keyword>
<dbReference type="EC" id="6.3.4.19" evidence="6"/>
<keyword evidence="2 6" id="KW-0819">tRNA processing</keyword>
<sequence>MRHDPLVKAVARALRRRCGYRHADHPEVLVACSGGGDSQALLHALDALSGCRGWHERVVVGHVNHHLSDQADEAEVFLREQAERMGVGWVCRSVHPDRHGGNLEATARRQRHAALRSMAREAGLGVIALAHHGDDQLETMLMRLMRGSSPSGLAGMAWSRASRRGDLRLIRPLLGVTHAEVVGFLERWGIVWFEDPLNSKPDLRRNRLRREVLPALRASWPRGHERALEAADQLRAWSGWMRERTRAHADLFVASEGGAVLTAERGALAGVQGVELEMVLRERLLEAGVPADRLASRTTRQVVACVGTGVASPREWVLACGVRVALDHRSLVIRRCS</sequence>
<dbReference type="GO" id="GO:0006400">
    <property type="term" value="P:tRNA modification"/>
    <property type="evidence" value="ECO:0007669"/>
    <property type="project" value="UniProtKB-UniRule"/>
</dbReference>
<evidence type="ECO:0000256" key="2">
    <source>
        <dbReference type="ARBA" id="ARBA00022694"/>
    </source>
</evidence>
<dbReference type="GO" id="GO:0005737">
    <property type="term" value="C:cytoplasm"/>
    <property type="evidence" value="ECO:0007669"/>
    <property type="project" value="UniProtKB-SubCell"/>
</dbReference>
<keyword evidence="4 6" id="KW-0067">ATP-binding</keyword>
<keyword evidence="9" id="KW-1185">Reference proteome</keyword>
<dbReference type="SUPFAM" id="SSF52402">
    <property type="entry name" value="Adenine nucleotide alpha hydrolases-like"/>
    <property type="match status" value="1"/>
</dbReference>
<evidence type="ECO:0000256" key="5">
    <source>
        <dbReference type="ARBA" id="ARBA00048539"/>
    </source>
</evidence>
<gene>
    <name evidence="6 8" type="primary">tilS</name>
    <name evidence="8" type="ORF">Pan265_01190</name>
</gene>
<dbReference type="AlphaFoldDB" id="A0A518BTJ7"/>